<feature type="compositionally biased region" description="Basic and acidic residues" evidence="1">
    <location>
        <begin position="1"/>
        <end position="21"/>
    </location>
</feature>
<sequence length="248" mass="27670">MARSKRNSDKAIESQDNKRICLGDNADQKTPLVAEQSKSEKEGASAGEIQNLNYIIDACANKAIFKPEEKPETLTKEENYINLLAKENFNSKDLSNEFSSCDETSDYDKYEYSDYDECETATERKNNSREPSTDSETDFLSINSASSGSTPAPVLPVYHSFGVSLHNPYKGMDLPTVIKSPFSIHWQRNNFTSQTEIPPVRTRIDAAVFHQREADILALLNGPFIIAARSLSASVCSNTPSVLKREQQ</sequence>
<reference evidence="2" key="1">
    <citation type="submission" date="2020-12" db="EMBL/GenBank/DDBJ databases">
        <title>Metabolic potential, ecology and presence of endohyphal bacteria is reflected in genomic diversity of Mucoromycotina.</title>
        <authorList>
            <person name="Muszewska A."/>
            <person name="Okrasinska A."/>
            <person name="Steczkiewicz K."/>
            <person name="Drgas O."/>
            <person name="Orlowska M."/>
            <person name="Perlinska-Lenart U."/>
            <person name="Aleksandrzak-Piekarczyk T."/>
            <person name="Szatraj K."/>
            <person name="Zielenkiewicz U."/>
            <person name="Pilsyk S."/>
            <person name="Malc E."/>
            <person name="Mieczkowski P."/>
            <person name="Kruszewska J.S."/>
            <person name="Biernat P."/>
            <person name="Pawlowska J."/>
        </authorList>
    </citation>
    <scope>NUCLEOTIDE SEQUENCE</scope>
    <source>
        <strain evidence="2">WA0000017839</strain>
    </source>
</reference>
<evidence type="ECO:0000256" key="1">
    <source>
        <dbReference type="SAM" id="MobiDB-lite"/>
    </source>
</evidence>
<dbReference type="EMBL" id="JAEPRD010000088">
    <property type="protein sequence ID" value="KAG2200094.1"/>
    <property type="molecule type" value="Genomic_DNA"/>
</dbReference>
<feature type="compositionally biased region" description="Basic and acidic residues" evidence="1">
    <location>
        <begin position="121"/>
        <end position="132"/>
    </location>
</feature>
<evidence type="ECO:0000313" key="3">
    <source>
        <dbReference type="Proteomes" id="UP000603453"/>
    </source>
</evidence>
<keyword evidence="3" id="KW-1185">Reference proteome</keyword>
<name>A0A8H7V3J7_9FUNG</name>
<proteinExistence type="predicted"/>
<dbReference type="AlphaFoldDB" id="A0A8H7V3J7"/>
<dbReference type="Proteomes" id="UP000603453">
    <property type="component" value="Unassembled WGS sequence"/>
</dbReference>
<accession>A0A8H7V3J7</accession>
<feature type="region of interest" description="Disordered" evidence="1">
    <location>
        <begin position="121"/>
        <end position="149"/>
    </location>
</feature>
<protein>
    <submittedName>
        <fullName evidence="2">Uncharacterized protein</fullName>
    </submittedName>
</protein>
<feature type="region of interest" description="Disordered" evidence="1">
    <location>
        <begin position="1"/>
        <end position="47"/>
    </location>
</feature>
<organism evidence="2 3">
    <name type="scientific">Mucor saturninus</name>
    <dbReference type="NCBI Taxonomy" id="64648"/>
    <lineage>
        <taxon>Eukaryota</taxon>
        <taxon>Fungi</taxon>
        <taxon>Fungi incertae sedis</taxon>
        <taxon>Mucoromycota</taxon>
        <taxon>Mucoromycotina</taxon>
        <taxon>Mucoromycetes</taxon>
        <taxon>Mucorales</taxon>
        <taxon>Mucorineae</taxon>
        <taxon>Mucoraceae</taxon>
        <taxon>Mucor</taxon>
    </lineage>
</organism>
<gene>
    <name evidence="2" type="ORF">INT47_007739</name>
</gene>
<evidence type="ECO:0000313" key="2">
    <source>
        <dbReference type="EMBL" id="KAG2200094.1"/>
    </source>
</evidence>
<feature type="compositionally biased region" description="Polar residues" evidence="1">
    <location>
        <begin position="138"/>
        <end position="149"/>
    </location>
</feature>
<comment type="caution">
    <text evidence="2">The sequence shown here is derived from an EMBL/GenBank/DDBJ whole genome shotgun (WGS) entry which is preliminary data.</text>
</comment>